<gene>
    <name evidence="9" type="ORF">EGYM00163_LOCUS37964</name>
</gene>
<evidence type="ECO:0000256" key="2">
    <source>
        <dbReference type="ARBA" id="ARBA00007617"/>
    </source>
</evidence>
<dbReference type="GO" id="GO:0000813">
    <property type="term" value="C:ESCRT I complex"/>
    <property type="evidence" value="ECO:0007669"/>
    <property type="project" value="TreeGrafter"/>
</dbReference>
<dbReference type="AlphaFoldDB" id="A0A7S4G6G0"/>
<evidence type="ECO:0000256" key="7">
    <source>
        <dbReference type="SAM" id="Coils"/>
    </source>
</evidence>
<dbReference type="InterPro" id="IPR029012">
    <property type="entry name" value="Helix_hairpin_bin_sf"/>
</dbReference>
<comment type="similarity">
    <text evidence="2">Belongs to the VPS37 family.</text>
</comment>
<keyword evidence="7" id="KW-0175">Coiled coil</keyword>
<dbReference type="Pfam" id="PF07200">
    <property type="entry name" value="Mod_r"/>
    <property type="match status" value="1"/>
</dbReference>
<name>A0A7S4G6G0_9EUGL</name>
<evidence type="ECO:0000259" key="8">
    <source>
        <dbReference type="PROSITE" id="PS51314"/>
    </source>
</evidence>
<keyword evidence="3 6" id="KW-0813">Transport</keyword>
<dbReference type="Gene3D" id="1.10.287.660">
    <property type="entry name" value="Helix hairpin bin"/>
    <property type="match status" value="1"/>
</dbReference>
<organism evidence="9">
    <name type="scientific">Eutreptiella gymnastica</name>
    <dbReference type="NCBI Taxonomy" id="73025"/>
    <lineage>
        <taxon>Eukaryota</taxon>
        <taxon>Discoba</taxon>
        <taxon>Euglenozoa</taxon>
        <taxon>Euglenida</taxon>
        <taxon>Spirocuta</taxon>
        <taxon>Euglenophyceae</taxon>
        <taxon>Eutreptiales</taxon>
        <taxon>Eutreptiaceae</taxon>
        <taxon>Eutreptiella</taxon>
    </lineage>
</organism>
<dbReference type="InterPro" id="IPR037202">
    <property type="entry name" value="ESCRT_assembly_dom"/>
</dbReference>
<dbReference type="PANTHER" id="PTHR13678">
    <property type="entry name" value="VACUOLAR PROTEIN SORTING-ASSOCIATED PROTEIN 37"/>
    <property type="match status" value="1"/>
</dbReference>
<keyword evidence="5 6" id="KW-0653">Protein transport</keyword>
<keyword evidence="4" id="KW-0967">Endosome</keyword>
<accession>A0A7S4G6G0</accession>
<feature type="coiled-coil region" evidence="7">
    <location>
        <begin position="52"/>
        <end position="86"/>
    </location>
</feature>
<evidence type="ECO:0000313" key="9">
    <source>
        <dbReference type="EMBL" id="CAE0826707.1"/>
    </source>
</evidence>
<dbReference type="EMBL" id="HBJA01110101">
    <property type="protein sequence ID" value="CAE0826707.1"/>
    <property type="molecule type" value="Transcribed_RNA"/>
</dbReference>
<evidence type="ECO:0000256" key="6">
    <source>
        <dbReference type="PROSITE-ProRule" id="PRU00646"/>
    </source>
</evidence>
<dbReference type="PANTHER" id="PTHR13678:SF2">
    <property type="entry name" value="VACUOLAR PROTEIN SORTING-ASSOCIATED PROTEIN 37A"/>
    <property type="match status" value="1"/>
</dbReference>
<evidence type="ECO:0000256" key="4">
    <source>
        <dbReference type="ARBA" id="ARBA00022753"/>
    </source>
</evidence>
<evidence type="ECO:0000256" key="1">
    <source>
        <dbReference type="ARBA" id="ARBA00004177"/>
    </source>
</evidence>
<proteinExistence type="inferred from homology"/>
<evidence type="ECO:0000256" key="5">
    <source>
        <dbReference type="ARBA" id="ARBA00022927"/>
    </source>
</evidence>
<dbReference type="PROSITE" id="PS51314">
    <property type="entry name" value="VPS37_C"/>
    <property type="match status" value="1"/>
</dbReference>
<protein>
    <recommendedName>
        <fullName evidence="8">VPS37 C-terminal domain-containing protein</fullName>
    </recommendedName>
</protein>
<dbReference type="GO" id="GO:0006623">
    <property type="term" value="P:protein targeting to vacuole"/>
    <property type="evidence" value="ECO:0007669"/>
    <property type="project" value="TreeGrafter"/>
</dbReference>
<comment type="subcellular location">
    <subcellularLocation>
        <location evidence="1">Endosome</location>
    </subcellularLocation>
</comment>
<sequence length="174" mass="19755">MAQNRDFPEVQTLGSDELKTLIDDDVAFEQFFNNLAIIKNRKALNEDVQRGNEDMATANLSMKAEIEALKEEITDLSNVARVQKAELDTKLARKQELMERHSPQVLLGRLTTAVAQAEEHSDATAEAFHQGSMKDEAALKQFIQLYTDQRKQYHMRKLKLDGFVDMFGDGQGRP</sequence>
<dbReference type="GO" id="GO:0006612">
    <property type="term" value="P:protein targeting to membrane"/>
    <property type="evidence" value="ECO:0007669"/>
    <property type="project" value="TreeGrafter"/>
</dbReference>
<evidence type="ECO:0000256" key="3">
    <source>
        <dbReference type="ARBA" id="ARBA00022448"/>
    </source>
</evidence>
<dbReference type="InterPro" id="IPR009851">
    <property type="entry name" value="Mod_r"/>
</dbReference>
<dbReference type="SUPFAM" id="SSF140111">
    <property type="entry name" value="Endosomal sorting complex assembly domain"/>
    <property type="match status" value="1"/>
</dbReference>
<dbReference type="GO" id="GO:0043162">
    <property type="term" value="P:ubiquitin-dependent protein catabolic process via the multivesicular body sorting pathway"/>
    <property type="evidence" value="ECO:0007669"/>
    <property type="project" value="TreeGrafter"/>
</dbReference>
<reference evidence="9" key="1">
    <citation type="submission" date="2021-01" db="EMBL/GenBank/DDBJ databases">
        <authorList>
            <person name="Corre E."/>
            <person name="Pelletier E."/>
            <person name="Niang G."/>
            <person name="Scheremetjew M."/>
            <person name="Finn R."/>
            <person name="Kale V."/>
            <person name="Holt S."/>
            <person name="Cochrane G."/>
            <person name="Meng A."/>
            <person name="Brown T."/>
            <person name="Cohen L."/>
        </authorList>
    </citation>
    <scope>NUCLEOTIDE SEQUENCE</scope>
    <source>
        <strain evidence="9">CCMP1594</strain>
    </source>
</reference>
<feature type="domain" description="VPS37 C-terminal" evidence="8">
    <location>
        <begin position="84"/>
        <end position="174"/>
    </location>
</feature>